<name>A0A915I3T7_ROMCU</name>
<proteinExistence type="predicted"/>
<evidence type="ECO:0000313" key="2">
    <source>
        <dbReference type="WBParaSite" id="nRc.2.0.1.t08401-RA"/>
    </source>
</evidence>
<evidence type="ECO:0000313" key="1">
    <source>
        <dbReference type="Proteomes" id="UP000887565"/>
    </source>
</evidence>
<dbReference type="AlphaFoldDB" id="A0A915I3T7"/>
<protein>
    <submittedName>
        <fullName evidence="2">Uncharacterized protein</fullName>
    </submittedName>
</protein>
<organism evidence="1 2">
    <name type="scientific">Romanomermis culicivorax</name>
    <name type="common">Nematode worm</name>
    <dbReference type="NCBI Taxonomy" id="13658"/>
    <lineage>
        <taxon>Eukaryota</taxon>
        <taxon>Metazoa</taxon>
        <taxon>Ecdysozoa</taxon>
        <taxon>Nematoda</taxon>
        <taxon>Enoplea</taxon>
        <taxon>Dorylaimia</taxon>
        <taxon>Mermithida</taxon>
        <taxon>Mermithoidea</taxon>
        <taxon>Mermithidae</taxon>
        <taxon>Romanomermis</taxon>
    </lineage>
</organism>
<reference evidence="2" key="1">
    <citation type="submission" date="2022-11" db="UniProtKB">
        <authorList>
            <consortium name="WormBaseParasite"/>
        </authorList>
    </citation>
    <scope>IDENTIFICATION</scope>
</reference>
<keyword evidence="1" id="KW-1185">Reference proteome</keyword>
<dbReference type="Proteomes" id="UP000887565">
    <property type="component" value="Unplaced"/>
</dbReference>
<dbReference type="WBParaSite" id="nRc.2.0.1.t08401-RA">
    <property type="protein sequence ID" value="nRc.2.0.1.t08401-RA"/>
    <property type="gene ID" value="nRc.2.0.1.g08401"/>
</dbReference>
<sequence>MLLNHEIRNIATIRAGFETPCLDENEDECDCLQQNGRDHECPMKLIIPKKFEQKERKQKRSAEMTTIIIGFLRLIRAWCIHAHMSACTHKVVKSYMRCICHLTTLARNGYGRTEQVVFDYVVT</sequence>
<accession>A0A915I3T7</accession>